<keyword evidence="7" id="KW-0406">Ion transport</keyword>
<keyword evidence="4" id="KW-1003">Cell membrane</keyword>
<evidence type="ECO:0000256" key="8">
    <source>
        <dbReference type="ARBA" id="ARBA00023136"/>
    </source>
</evidence>
<dbReference type="GO" id="GO:0042910">
    <property type="term" value="F:xenobiotic transmembrane transporter activity"/>
    <property type="evidence" value="ECO:0007669"/>
    <property type="project" value="InterPro"/>
</dbReference>
<dbReference type="InterPro" id="IPR050222">
    <property type="entry name" value="MATE_MdtK"/>
</dbReference>
<accession>A0A840SAJ3</accession>
<feature type="transmembrane region" description="Helical" evidence="10">
    <location>
        <begin position="94"/>
        <end position="116"/>
    </location>
</feature>
<proteinExistence type="predicted"/>
<protein>
    <recommendedName>
        <fullName evidence="9">Multidrug-efflux transporter</fullName>
    </recommendedName>
</protein>
<dbReference type="GO" id="GO:0005886">
    <property type="term" value="C:plasma membrane"/>
    <property type="evidence" value="ECO:0007669"/>
    <property type="project" value="UniProtKB-SubCell"/>
</dbReference>
<reference evidence="11 12" key="1">
    <citation type="submission" date="2020-08" db="EMBL/GenBank/DDBJ databases">
        <title>Genomic Encyclopedia of Type Strains, Phase IV (KMG-IV): sequencing the most valuable type-strain genomes for metagenomic binning, comparative biology and taxonomic classification.</title>
        <authorList>
            <person name="Goeker M."/>
        </authorList>
    </citation>
    <scope>NUCLEOTIDE SEQUENCE [LARGE SCALE GENOMIC DNA]</scope>
    <source>
        <strain evidence="11 12">DSM 103679</strain>
    </source>
</reference>
<keyword evidence="8 10" id="KW-0472">Membrane</keyword>
<evidence type="ECO:0000256" key="4">
    <source>
        <dbReference type="ARBA" id="ARBA00022475"/>
    </source>
</evidence>
<dbReference type="PANTHER" id="PTHR43298">
    <property type="entry name" value="MULTIDRUG RESISTANCE PROTEIN NORM-RELATED"/>
    <property type="match status" value="1"/>
</dbReference>
<feature type="transmembrane region" description="Helical" evidence="10">
    <location>
        <begin position="196"/>
        <end position="217"/>
    </location>
</feature>
<keyword evidence="3" id="KW-0050">Antiport</keyword>
<evidence type="ECO:0000256" key="1">
    <source>
        <dbReference type="ARBA" id="ARBA00004651"/>
    </source>
</evidence>
<evidence type="ECO:0000256" key="3">
    <source>
        <dbReference type="ARBA" id="ARBA00022449"/>
    </source>
</evidence>
<feature type="transmembrane region" description="Helical" evidence="10">
    <location>
        <begin position="270"/>
        <end position="288"/>
    </location>
</feature>
<evidence type="ECO:0000313" key="11">
    <source>
        <dbReference type="EMBL" id="MBB5218737.1"/>
    </source>
</evidence>
<feature type="transmembrane region" description="Helical" evidence="10">
    <location>
        <begin position="136"/>
        <end position="153"/>
    </location>
</feature>
<evidence type="ECO:0000256" key="6">
    <source>
        <dbReference type="ARBA" id="ARBA00022989"/>
    </source>
</evidence>
<organism evidence="11 12">
    <name type="scientific">Treponema rectale</name>
    <dbReference type="NCBI Taxonomy" id="744512"/>
    <lineage>
        <taxon>Bacteria</taxon>
        <taxon>Pseudomonadati</taxon>
        <taxon>Spirochaetota</taxon>
        <taxon>Spirochaetia</taxon>
        <taxon>Spirochaetales</taxon>
        <taxon>Treponemataceae</taxon>
        <taxon>Treponema</taxon>
    </lineage>
</organism>
<dbReference type="GO" id="GO:0015297">
    <property type="term" value="F:antiporter activity"/>
    <property type="evidence" value="ECO:0007669"/>
    <property type="project" value="UniProtKB-KW"/>
</dbReference>
<comment type="caution">
    <text evidence="11">The sequence shown here is derived from an EMBL/GenBank/DDBJ whole genome shotgun (WGS) entry which is preliminary data.</text>
</comment>
<dbReference type="Pfam" id="PF01554">
    <property type="entry name" value="MatE"/>
    <property type="match status" value="2"/>
</dbReference>
<evidence type="ECO:0000256" key="10">
    <source>
        <dbReference type="SAM" id="Phobius"/>
    </source>
</evidence>
<keyword evidence="2" id="KW-0813">Transport</keyword>
<dbReference type="RefSeq" id="WP_184652181.1">
    <property type="nucleotide sequence ID" value="NZ_JACHFR010000002.1"/>
</dbReference>
<feature type="transmembrane region" description="Helical" evidence="10">
    <location>
        <begin position="358"/>
        <end position="378"/>
    </location>
</feature>
<keyword evidence="5 10" id="KW-0812">Transmembrane</keyword>
<dbReference type="InterPro" id="IPR002528">
    <property type="entry name" value="MATE_fam"/>
</dbReference>
<feature type="transmembrane region" description="Helical" evidence="10">
    <location>
        <begin position="238"/>
        <end position="258"/>
    </location>
</feature>
<dbReference type="Proteomes" id="UP000578697">
    <property type="component" value="Unassembled WGS sequence"/>
</dbReference>
<comment type="subcellular location">
    <subcellularLocation>
        <location evidence="1">Cell membrane</location>
        <topology evidence="1">Multi-pass membrane protein</topology>
    </subcellularLocation>
</comment>
<dbReference type="GO" id="GO:0006811">
    <property type="term" value="P:monoatomic ion transport"/>
    <property type="evidence" value="ECO:0007669"/>
    <property type="project" value="UniProtKB-KW"/>
</dbReference>
<dbReference type="CDD" id="cd13138">
    <property type="entry name" value="MATE_yoeA_like"/>
    <property type="match status" value="1"/>
</dbReference>
<evidence type="ECO:0000256" key="5">
    <source>
        <dbReference type="ARBA" id="ARBA00022692"/>
    </source>
</evidence>
<sequence length="445" mass="49033">MSKKIEMLSGSITDKILLFALPLALTGILQQLFNAADVMIVGRYSSKFAMAAVGSNTPVIGLLINLFVGISLGVNVIIARYIGQKNPDKINKATGTAVIISVSGGIFLAILGQIIARPILSLMSVPENVLPMATSYFRIYMMGMPAILLYNFESAIFRSYGDTKTPLFCLIIAGILNVFLNLFFTICLKRNADGVAIATVLSNLVSSLIMFFILLNNKTGIRIEKKCLKINGLILKEILKIGVPAGIQSMLFSFSNIIIQSSINSLGADIMAASAAAFNIEIFAYFVVNSFSQAASTFIGQNYGAGQTERCKKVTRRALLLDAGFTVIISFILIVFARKILFFFNEDPDVISYGRTRILFITWFQLVNVLIEVFSGTLRGYGQSFAPAVISFFGVCGVRITWVYTVFNSHKDFYTLLTCYPISWCVTAVILTGYYFWFIKKKICN</sequence>
<name>A0A840SAJ3_9SPIR</name>
<feature type="transmembrane region" description="Helical" evidence="10">
    <location>
        <begin position="319"/>
        <end position="338"/>
    </location>
</feature>
<dbReference type="PIRSF" id="PIRSF006603">
    <property type="entry name" value="DinF"/>
    <property type="match status" value="1"/>
</dbReference>
<keyword evidence="6 10" id="KW-1133">Transmembrane helix</keyword>
<feature type="transmembrane region" description="Helical" evidence="10">
    <location>
        <begin position="385"/>
        <end position="407"/>
    </location>
</feature>
<evidence type="ECO:0000313" key="12">
    <source>
        <dbReference type="Proteomes" id="UP000578697"/>
    </source>
</evidence>
<dbReference type="InterPro" id="IPR048279">
    <property type="entry name" value="MdtK-like"/>
</dbReference>
<dbReference type="PANTHER" id="PTHR43298:SF2">
    <property type="entry name" value="FMN_FAD EXPORTER YEEO-RELATED"/>
    <property type="match status" value="1"/>
</dbReference>
<evidence type="ECO:0000256" key="9">
    <source>
        <dbReference type="ARBA" id="ARBA00031636"/>
    </source>
</evidence>
<dbReference type="NCBIfam" id="TIGR00797">
    <property type="entry name" value="matE"/>
    <property type="match status" value="1"/>
</dbReference>
<feature type="transmembrane region" description="Helical" evidence="10">
    <location>
        <begin position="59"/>
        <end position="82"/>
    </location>
</feature>
<feature type="transmembrane region" description="Helical" evidence="10">
    <location>
        <begin position="413"/>
        <end position="437"/>
    </location>
</feature>
<feature type="transmembrane region" description="Helical" evidence="10">
    <location>
        <begin position="165"/>
        <end position="184"/>
    </location>
</feature>
<gene>
    <name evidence="11" type="ORF">HNP77_001106</name>
</gene>
<evidence type="ECO:0000256" key="7">
    <source>
        <dbReference type="ARBA" id="ARBA00023065"/>
    </source>
</evidence>
<dbReference type="EMBL" id="JACHFR010000002">
    <property type="protein sequence ID" value="MBB5218737.1"/>
    <property type="molecule type" value="Genomic_DNA"/>
</dbReference>
<dbReference type="AlphaFoldDB" id="A0A840SAJ3"/>
<evidence type="ECO:0000256" key="2">
    <source>
        <dbReference type="ARBA" id="ARBA00022448"/>
    </source>
</evidence>
<keyword evidence="12" id="KW-1185">Reference proteome</keyword>